<dbReference type="PANTHER" id="PTHR31580">
    <property type="entry name" value="FILAMENT-LIKE PLANT PROTEIN 4"/>
    <property type="match status" value="1"/>
</dbReference>
<gene>
    <name evidence="3" type="ORF">J5N97_028360</name>
</gene>
<name>A0A9D5BYU4_9LILI</name>
<keyword evidence="4" id="KW-1185">Reference proteome</keyword>
<evidence type="ECO:0000256" key="1">
    <source>
        <dbReference type="ARBA" id="ARBA00005921"/>
    </source>
</evidence>
<reference evidence="3" key="2">
    <citation type="journal article" date="2022" name="Hortic Res">
        <title>The genome of Dioscorea zingiberensis sheds light on the biosynthesis, origin and evolution of the medicinally important diosgenin saponins.</title>
        <authorList>
            <person name="Li Y."/>
            <person name="Tan C."/>
            <person name="Li Z."/>
            <person name="Guo J."/>
            <person name="Li S."/>
            <person name="Chen X."/>
            <person name="Wang C."/>
            <person name="Dai X."/>
            <person name="Yang H."/>
            <person name="Song W."/>
            <person name="Hou L."/>
            <person name="Xu J."/>
            <person name="Tong Z."/>
            <person name="Xu A."/>
            <person name="Yuan X."/>
            <person name="Wang W."/>
            <person name="Yang Q."/>
            <person name="Chen L."/>
            <person name="Sun Z."/>
            <person name="Wang K."/>
            <person name="Pan B."/>
            <person name="Chen J."/>
            <person name="Bao Y."/>
            <person name="Liu F."/>
            <person name="Qi X."/>
            <person name="Gang D.R."/>
            <person name="Wen J."/>
            <person name="Li J."/>
        </authorList>
    </citation>
    <scope>NUCLEOTIDE SEQUENCE</scope>
    <source>
        <strain evidence="3">Dzin_1.0</strain>
    </source>
</reference>
<accession>A0A9D5BYU4</accession>
<proteinExistence type="inferred from homology"/>
<comment type="similarity">
    <text evidence="1">Belongs to the FPP family.</text>
</comment>
<organism evidence="3 4">
    <name type="scientific">Dioscorea zingiberensis</name>
    <dbReference type="NCBI Taxonomy" id="325984"/>
    <lineage>
        <taxon>Eukaryota</taxon>
        <taxon>Viridiplantae</taxon>
        <taxon>Streptophyta</taxon>
        <taxon>Embryophyta</taxon>
        <taxon>Tracheophyta</taxon>
        <taxon>Spermatophyta</taxon>
        <taxon>Magnoliopsida</taxon>
        <taxon>Liliopsida</taxon>
        <taxon>Dioscoreales</taxon>
        <taxon>Dioscoreaceae</taxon>
        <taxon>Dioscorea</taxon>
    </lineage>
</organism>
<dbReference type="AlphaFoldDB" id="A0A9D5BYU4"/>
<dbReference type="InterPro" id="IPR008587">
    <property type="entry name" value="FPP_plant"/>
</dbReference>
<dbReference type="PANTHER" id="PTHR31580:SF4">
    <property type="entry name" value="FILAMENT-LIKE PLANT PROTEIN 6"/>
    <property type="match status" value="1"/>
</dbReference>
<protein>
    <submittedName>
        <fullName evidence="3">Uncharacterized protein</fullName>
    </submittedName>
</protein>
<dbReference type="EMBL" id="JAGGNH010000009">
    <property type="protein sequence ID" value="KAJ0963238.1"/>
    <property type="molecule type" value="Genomic_DNA"/>
</dbReference>
<reference evidence="3" key="1">
    <citation type="submission" date="2021-03" db="EMBL/GenBank/DDBJ databases">
        <authorList>
            <person name="Li Z."/>
            <person name="Yang C."/>
        </authorList>
    </citation>
    <scope>NUCLEOTIDE SEQUENCE</scope>
    <source>
        <strain evidence="3">Dzin_1.0</strain>
        <tissue evidence="3">Leaf</tissue>
    </source>
</reference>
<dbReference type="Proteomes" id="UP001085076">
    <property type="component" value="Miscellaneous, Linkage group lg09"/>
</dbReference>
<dbReference type="Pfam" id="PF05911">
    <property type="entry name" value="FPP"/>
    <property type="match status" value="2"/>
</dbReference>
<keyword evidence="2" id="KW-0175">Coiled coil</keyword>
<evidence type="ECO:0000256" key="2">
    <source>
        <dbReference type="ARBA" id="ARBA00023054"/>
    </source>
</evidence>
<evidence type="ECO:0000313" key="3">
    <source>
        <dbReference type="EMBL" id="KAJ0963238.1"/>
    </source>
</evidence>
<comment type="caution">
    <text evidence="3">The sequence shown here is derived from an EMBL/GenBank/DDBJ whole genome shotgun (WGS) entry which is preliminary data.</text>
</comment>
<dbReference type="OrthoDB" id="1926355at2759"/>
<sequence>METHLRSPSAFSGSHRSVVHGVKERLKQGRWRMPPCSSSLAFSADGHAIMYWPSRKAFEVQFQRLCAMASFIASEIVWAPANPFLTSVTVTIVKLHNVSFPLTISLSRGRERWWMLYLGAAFSIEISPSPGEARLREGRSSFAGAVVLAACPSAVLHRLLPASLVLSHASGGALPPLATRGSGWVSRIAYGHKAKACWEKAEVEALALKQQLESNTMLKLIVEEQATHLDSALKECVKQIRTEIHSLKYEPHIVSKELEIHTEEKNKSIRSAEVANKQHTKDVKKITKARSRMPKITRSYAKDGLAGLA</sequence>
<evidence type="ECO:0000313" key="4">
    <source>
        <dbReference type="Proteomes" id="UP001085076"/>
    </source>
</evidence>